<feature type="compositionally biased region" description="Basic and acidic residues" evidence="1">
    <location>
        <begin position="109"/>
        <end position="136"/>
    </location>
</feature>
<evidence type="ECO:0000256" key="1">
    <source>
        <dbReference type="SAM" id="MobiDB-lite"/>
    </source>
</evidence>
<name>Q4RU76_TETNG</name>
<reference evidence="2" key="1">
    <citation type="journal article" date="2004" name="Nature">
        <title>Genome duplication in the teleost fish Tetraodon nigroviridis reveals the early vertebrate proto-karyotype.</title>
        <authorList>
            <person name="Jaillon O."/>
            <person name="Aury J.-M."/>
            <person name="Brunet F."/>
            <person name="Petit J.-L."/>
            <person name="Stange-Thomann N."/>
            <person name="Mauceli E."/>
            <person name="Bouneau L."/>
            <person name="Fischer C."/>
            <person name="Ozouf-Costaz C."/>
            <person name="Bernot A."/>
            <person name="Nicaud S."/>
            <person name="Jaffe D."/>
            <person name="Fisher S."/>
            <person name="Lutfalla G."/>
            <person name="Dossat C."/>
            <person name="Segurens B."/>
            <person name="Dasilva C."/>
            <person name="Salanoubat M."/>
            <person name="Levy M."/>
            <person name="Boudet N."/>
            <person name="Castellano S."/>
            <person name="Anthouard V."/>
            <person name="Jubin C."/>
            <person name="Castelli V."/>
            <person name="Katinka M."/>
            <person name="Vacherie B."/>
            <person name="Biemont C."/>
            <person name="Skalli Z."/>
            <person name="Cattolico L."/>
            <person name="Poulain J."/>
            <person name="De Berardinis V."/>
            <person name="Cruaud C."/>
            <person name="Duprat S."/>
            <person name="Brottier P."/>
            <person name="Coutanceau J.-P."/>
            <person name="Gouzy J."/>
            <person name="Parra G."/>
            <person name="Lardier G."/>
            <person name="Chapple C."/>
            <person name="McKernan K.J."/>
            <person name="McEwan P."/>
            <person name="Bosak S."/>
            <person name="Kellis M."/>
            <person name="Volff J.-N."/>
            <person name="Guigo R."/>
            <person name="Zody M.C."/>
            <person name="Mesirov J."/>
            <person name="Lindblad-Toh K."/>
            <person name="Birren B."/>
            <person name="Nusbaum C."/>
            <person name="Kahn D."/>
            <person name="Robinson-Rechavi M."/>
            <person name="Laudet V."/>
            <person name="Schachter V."/>
            <person name="Quetier F."/>
            <person name="Saurin W."/>
            <person name="Scarpelli C."/>
            <person name="Wincker P."/>
            <person name="Lander E.S."/>
            <person name="Weissenbach J."/>
            <person name="Roest Crollius H."/>
        </authorList>
    </citation>
    <scope>NUCLEOTIDE SEQUENCE [LARGE SCALE GENOMIC DNA]</scope>
</reference>
<protein>
    <submittedName>
        <fullName evidence="2">(spotted green pufferfish) hypothetical protein</fullName>
    </submittedName>
</protein>
<feature type="compositionally biased region" description="Basic and acidic residues" evidence="1">
    <location>
        <begin position="281"/>
        <end position="310"/>
    </location>
</feature>
<gene>
    <name evidence="2" type="ORF">GSTENG00028920001</name>
</gene>
<comment type="caution">
    <text evidence="2">The sequence shown here is derived from an EMBL/GenBank/DDBJ whole genome shotgun (WGS) entry which is preliminary data.</text>
</comment>
<evidence type="ECO:0000313" key="2">
    <source>
        <dbReference type="EMBL" id="CAG08056.1"/>
    </source>
</evidence>
<feature type="compositionally biased region" description="Basic and acidic residues" evidence="1">
    <location>
        <begin position="152"/>
        <end position="249"/>
    </location>
</feature>
<dbReference type="OrthoDB" id="9994767at2759"/>
<feature type="region of interest" description="Disordered" evidence="1">
    <location>
        <begin position="360"/>
        <end position="441"/>
    </location>
</feature>
<reference evidence="2" key="2">
    <citation type="submission" date="2004-02" db="EMBL/GenBank/DDBJ databases">
        <authorList>
            <consortium name="Genoscope"/>
            <consortium name="Whitehead Institute Centre for Genome Research"/>
        </authorList>
    </citation>
    <scope>NUCLEOTIDE SEQUENCE</scope>
</reference>
<dbReference type="AlphaFoldDB" id="Q4RU76"/>
<feature type="region of interest" description="Disordered" evidence="1">
    <location>
        <begin position="26"/>
        <end position="327"/>
    </location>
</feature>
<proteinExistence type="predicted"/>
<dbReference type="KEGG" id="tng:GSTEN00028920G001"/>
<sequence length="441" mass="51469">MGSTCGPALLLFPAFECQQTARGPLDLDKDIRHKSTSPSRHDAYAPGSSHYDYPQDNYAKEPKRSRHPRQDSATPRSRSKNPEHHLLDEEGWSSHGDPYSEHSLASRGKHGDRYQSYEPPESGRSRSHWDEDGERVVRRKEKPVRPPPPQSPRERDKAWDREYRQESSRDLERERYLAKEQRRDREPNHRQPREAARDGERLRERGHSWDRQRRKDKERDRARTRSRERELEEDYRHSSSSSREARASWEEEGDDGERERSARGRQRVHPGPEEVFEEDRGETREVRDTRHGEGGSRKRSHAHADGDAGRIVHRGSGAVVSQSEYGLDETTRGLKKLHLTDQELKDMEVARKIQEEEIKASKLHERAAQVAQDEPHSEEVVRPRTRDESEHQRNHHKPARPPQPRIHNYENVNPYGHLDHPAAPRGPTRPEAANKGAYYKR</sequence>
<feature type="compositionally biased region" description="Basic and acidic residues" evidence="1">
    <location>
        <begin position="360"/>
        <end position="392"/>
    </location>
</feature>
<organism evidence="2">
    <name type="scientific">Tetraodon nigroviridis</name>
    <name type="common">Spotted green pufferfish</name>
    <name type="synonym">Chelonodon nigroviridis</name>
    <dbReference type="NCBI Taxonomy" id="99883"/>
    <lineage>
        <taxon>Eukaryota</taxon>
        <taxon>Metazoa</taxon>
        <taxon>Chordata</taxon>
        <taxon>Craniata</taxon>
        <taxon>Vertebrata</taxon>
        <taxon>Euteleostomi</taxon>
        <taxon>Actinopterygii</taxon>
        <taxon>Neopterygii</taxon>
        <taxon>Teleostei</taxon>
        <taxon>Neoteleostei</taxon>
        <taxon>Acanthomorphata</taxon>
        <taxon>Eupercaria</taxon>
        <taxon>Tetraodontiformes</taxon>
        <taxon>Tetradontoidea</taxon>
        <taxon>Tetraodontidae</taxon>
        <taxon>Tetraodon</taxon>
    </lineage>
</organism>
<accession>Q4RU76</accession>
<dbReference type="EMBL" id="CAAE01014995">
    <property type="protein sequence ID" value="CAG08056.1"/>
    <property type="molecule type" value="Genomic_DNA"/>
</dbReference>
<feature type="compositionally biased region" description="Basic and acidic residues" evidence="1">
    <location>
        <begin position="26"/>
        <end position="43"/>
    </location>
</feature>